<protein>
    <submittedName>
        <fullName evidence="1">Uncharacterized protein</fullName>
    </submittedName>
</protein>
<keyword evidence="2" id="KW-1185">Reference proteome</keyword>
<proteinExistence type="predicted"/>
<evidence type="ECO:0000313" key="2">
    <source>
        <dbReference type="Proteomes" id="UP000288429"/>
    </source>
</evidence>
<comment type="caution">
    <text evidence="1">The sequence shown here is derived from an EMBL/GenBank/DDBJ whole genome shotgun (WGS) entry which is preliminary data.</text>
</comment>
<reference evidence="1 2" key="1">
    <citation type="submission" date="2017-06" db="EMBL/GenBank/DDBJ databases">
        <title>Cmopartive genomic analysis of Ambrosia Fusariam Clade fungi.</title>
        <authorList>
            <person name="Stajich J.E."/>
            <person name="Carrillo J."/>
            <person name="Kijimoto T."/>
            <person name="Eskalen A."/>
            <person name="O'Donnell K."/>
            <person name="Kasson M."/>
        </authorList>
    </citation>
    <scope>NUCLEOTIDE SEQUENCE [LARGE SCALE GENOMIC DNA]</scope>
    <source>
        <strain evidence="1 2">NRRL 20438</strain>
    </source>
</reference>
<organism evidence="1 2">
    <name type="scientific">Fusarium ambrosium</name>
    <dbReference type="NCBI Taxonomy" id="131363"/>
    <lineage>
        <taxon>Eukaryota</taxon>
        <taxon>Fungi</taxon>
        <taxon>Dikarya</taxon>
        <taxon>Ascomycota</taxon>
        <taxon>Pezizomycotina</taxon>
        <taxon>Sordariomycetes</taxon>
        <taxon>Hypocreomycetidae</taxon>
        <taxon>Hypocreales</taxon>
        <taxon>Nectriaceae</taxon>
        <taxon>Fusarium</taxon>
        <taxon>Fusarium solani species complex</taxon>
    </lineage>
</organism>
<sequence length="82" mass="9215">MRVHQEHDRAIAASPIHHMVEDQRGVFELPYDAGLFCLDVTEEDVEAVLDSDSALFFLDDANLLDPVSSFQPRVNTENTISN</sequence>
<accession>A0A428RRQ3</accession>
<dbReference type="EMBL" id="NIZV01000842">
    <property type="protein sequence ID" value="RSL80198.1"/>
    <property type="molecule type" value="Genomic_DNA"/>
</dbReference>
<dbReference type="AlphaFoldDB" id="A0A428RRQ3"/>
<gene>
    <name evidence="1" type="ORF">CDV31_017143</name>
</gene>
<dbReference type="Proteomes" id="UP000288429">
    <property type="component" value="Unassembled WGS sequence"/>
</dbReference>
<evidence type="ECO:0000313" key="1">
    <source>
        <dbReference type="EMBL" id="RSL80198.1"/>
    </source>
</evidence>
<name>A0A428RRQ3_9HYPO</name>